<feature type="region of interest" description="Disordered" evidence="3">
    <location>
        <begin position="418"/>
        <end position="453"/>
    </location>
</feature>
<evidence type="ECO:0000256" key="3">
    <source>
        <dbReference type="SAM" id="MobiDB-lite"/>
    </source>
</evidence>
<dbReference type="SUPFAM" id="SSF54236">
    <property type="entry name" value="Ubiquitin-like"/>
    <property type="match status" value="1"/>
</dbReference>
<comment type="subcellular location">
    <subcellularLocation>
        <location evidence="1">Nucleus</location>
    </subcellularLocation>
</comment>
<accession>A0A8J1YBA5</accession>
<dbReference type="PANTHER" id="PTHR23010">
    <property type="entry name" value="MIDNOLIN"/>
    <property type="match status" value="1"/>
</dbReference>
<dbReference type="Gene3D" id="3.10.20.90">
    <property type="entry name" value="Phosphatidylinositol 3-kinase Catalytic Subunit, Chain A, domain 1"/>
    <property type="match status" value="1"/>
</dbReference>
<keyword evidence="2" id="KW-0539">Nucleus</keyword>
<feature type="region of interest" description="Disordered" evidence="3">
    <location>
        <begin position="158"/>
        <end position="216"/>
    </location>
</feature>
<dbReference type="OrthoDB" id="1916003at2759"/>
<dbReference type="AlphaFoldDB" id="A0A8J1YBA5"/>
<dbReference type="InterPro" id="IPR029071">
    <property type="entry name" value="Ubiquitin-like_domsf"/>
</dbReference>
<feature type="compositionally biased region" description="Polar residues" evidence="3">
    <location>
        <begin position="436"/>
        <end position="446"/>
    </location>
</feature>
<dbReference type="Pfam" id="PF00240">
    <property type="entry name" value="ubiquitin"/>
    <property type="match status" value="1"/>
</dbReference>
<feature type="compositionally biased region" description="Polar residues" evidence="3">
    <location>
        <begin position="180"/>
        <end position="215"/>
    </location>
</feature>
<protein>
    <submittedName>
        <fullName evidence="4">Uncharacterized protein</fullName>
    </submittedName>
</protein>
<feature type="region of interest" description="Disordered" evidence="3">
    <location>
        <begin position="255"/>
        <end position="308"/>
    </location>
</feature>
<name>A0A8J1YBA5_OWEFU</name>
<evidence type="ECO:0000313" key="5">
    <source>
        <dbReference type="Proteomes" id="UP000749559"/>
    </source>
</evidence>
<sequence length="482" mass="52301">MDKNLEEMAPVSATERNNLSEEGITSNSNMKIQICPTTGGQFDLNIPASETIDGLKRAVGKKLKVPKDRITLLYKDRLLKEGTLFEHQVVDHSKITLLPNVESGLMTNKAENSVMQALENLTELQVNEFLAGKAPLTLAMRLGDHMMFVQLQLSTTQLNTKKAHKSKSNKNSGARLERQANFSKTSQTNNTSASQNTASPASMSQTETSTSSVGTSMADMLPSLLPIDYDEPMTSLDTEALAQASRNLSKRLKELSKVTCKPSESYTTSSSTASTSSSSTSTSSANSASNKSSSTPSSSSTVVASRGGTGKGAGAIIESMQHHGQGVYSGTFSGSLNPALQDKQGNPKKSINTIIHILNDLLGATPQYKTGHTSKHRERRERGAISHSSRVKSQGDHLQLNQENQALKGKVEHLQQMMEERRAKRKARREARSAPYNWSSDKQSSTESKDGETNAMEVDANVMTDNVTDTTLTQIKQETVMV</sequence>
<feature type="compositionally biased region" description="Low complexity" evidence="3">
    <location>
        <begin position="263"/>
        <end position="305"/>
    </location>
</feature>
<dbReference type="GO" id="GO:0005634">
    <property type="term" value="C:nucleus"/>
    <property type="evidence" value="ECO:0007669"/>
    <property type="project" value="UniProtKB-SubCell"/>
</dbReference>
<dbReference type="EMBL" id="CAIIXF020000001">
    <property type="protein sequence ID" value="CAH1772588.1"/>
    <property type="molecule type" value="Genomic_DNA"/>
</dbReference>
<dbReference type="PANTHER" id="PTHR23010:SF1">
    <property type="entry name" value="MIDNOLIN"/>
    <property type="match status" value="1"/>
</dbReference>
<dbReference type="Proteomes" id="UP000749559">
    <property type="component" value="Unassembled WGS sequence"/>
</dbReference>
<comment type="caution">
    <text evidence="4">The sequence shown here is derived from an EMBL/GenBank/DDBJ whole genome shotgun (WGS) entry which is preliminary data.</text>
</comment>
<dbReference type="PROSITE" id="PS50053">
    <property type="entry name" value="UBIQUITIN_2"/>
    <property type="match status" value="1"/>
</dbReference>
<dbReference type="CDD" id="cd01804">
    <property type="entry name" value="Ubl_midnolin"/>
    <property type="match status" value="1"/>
</dbReference>
<evidence type="ECO:0000256" key="2">
    <source>
        <dbReference type="ARBA" id="ARBA00023242"/>
    </source>
</evidence>
<keyword evidence="5" id="KW-1185">Reference proteome</keyword>
<evidence type="ECO:0000256" key="1">
    <source>
        <dbReference type="ARBA" id="ARBA00004123"/>
    </source>
</evidence>
<reference evidence="4" key="1">
    <citation type="submission" date="2022-03" db="EMBL/GenBank/DDBJ databases">
        <authorList>
            <person name="Martin C."/>
        </authorList>
    </citation>
    <scope>NUCLEOTIDE SEQUENCE</scope>
</reference>
<dbReference type="InterPro" id="IPR039336">
    <property type="entry name" value="Midnolin"/>
</dbReference>
<dbReference type="InterPro" id="IPR000626">
    <property type="entry name" value="Ubiquitin-like_dom"/>
</dbReference>
<feature type="region of interest" description="Disordered" evidence="3">
    <location>
        <begin position="366"/>
        <end position="396"/>
    </location>
</feature>
<proteinExistence type="predicted"/>
<organism evidence="4 5">
    <name type="scientific">Owenia fusiformis</name>
    <name type="common">Polychaete worm</name>
    <dbReference type="NCBI Taxonomy" id="6347"/>
    <lineage>
        <taxon>Eukaryota</taxon>
        <taxon>Metazoa</taxon>
        <taxon>Spiralia</taxon>
        <taxon>Lophotrochozoa</taxon>
        <taxon>Annelida</taxon>
        <taxon>Polychaeta</taxon>
        <taxon>Sedentaria</taxon>
        <taxon>Canalipalpata</taxon>
        <taxon>Sabellida</taxon>
        <taxon>Oweniida</taxon>
        <taxon>Oweniidae</taxon>
        <taxon>Owenia</taxon>
    </lineage>
</organism>
<evidence type="ECO:0000313" key="4">
    <source>
        <dbReference type="EMBL" id="CAH1772588.1"/>
    </source>
</evidence>
<dbReference type="SMART" id="SM00213">
    <property type="entry name" value="UBQ"/>
    <property type="match status" value="1"/>
</dbReference>
<gene>
    <name evidence="4" type="ORF">OFUS_LOCUS325</name>
</gene>